<evidence type="ECO:0000313" key="1">
    <source>
        <dbReference type="EMBL" id="CAA9555822.1"/>
    </source>
</evidence>
<accession>A0A6J4UTH9</accession>
<sequence length="111" mass="12368">MCRMTTLQRQWDEVLALEPEDWSYLSLELALDDPERMEEAALLVCPLNPWHGASWRSGILRFRVAHSEGYGADPGVTRSMLGRLDAVGIGGRLRLLQALDGVRLVLSHGPT</sequence>
<name>A0A6J4UTH9_9ACTN</name>
<reference evidence="1" key="1">
    <citation type="submission" date="2020-02" db="EMBL/GenBank/DDBJ databases">
        <authorList>
            <person name="Meier V. D."/>
        </authorList>
    </citation>
    <scope>NUCLEOTIDE SEQUENCE</scope>
    <source>
        <strain evidence="1">AVDCRST_MAG79</strain>
    </source>
</reference>
<protein>
    <submittedName>
        <fullName evidence="1">Uncharacterized protein</fullName>
    </submittedName>
</protein>
<organism evidence="1">
    <name type="scientific">uncultured Thermoleophilia bacterium</name>
    <dbReference type="NCBI Taxonomy" id="1497501"/>
    <lineage>
        <taxon>Bacteria</taxon>
        <taxon>Bacillati</taxon>
        <taxon>Actinomycetota</taxon>
        <taxon>Thermoleophilia</taxon>
        <taxon>environmental samples</taxon>
    </lineage>
</organism>
<gene>
    <name evidence="1" type="ORF">AVDCRST_MAG79-3077</name>
</gene>
<proteinExistence type="predicted"/>
<dbReference type="AlphaFoldDB" id="A0A6J4UTH9"/>
<dbReference type="EMBL" id="CADCWC010000492">
    <property type="protein sequence ID" value="CAA9555822.1"/>
    <property type="molecule type" value="Genomic_DNA"/>
</dbReference>